<keyword evidence="19 28" id="KW-0472">Membrane</keyword>
<dbReference type="GO" id="GO:0071555">
    <property type="term" value="P:cell wall organization"/>
    <property type="evidence" value="ECO:0007669"/>
    <property type="project" value="UniProtKB-KW"/>
</dbReference>
<gene>
    <name evidence="31" type="primary">pbpA</name>
    <name evidence="31" type="ORF">CACET_c15190</name>
</gene>
<evidence type="ECO:0000256" key="16">
    <source>
        <dbReference type="ARBA" id="ARBA00022968"/>
    </source>
</evidence>
<comment type="pathway">
    <text evidence="3">Cell wall biogenesis; peptidoglycan biosynthesis.</text>
</comment>
<dbReference type="GO" id="GO:0006508">
    <property type="term" value="P:proteolysis"/>
    <property type="evidence" value="ECO:0007669"/>
    <property type="project" value="UniProtKB-KW"/>
</dbReference>
<keyword evidence="11 31" id="KW-0328">Glycosyltransferase</keyword>
<dbReference type="SUPFAM" id="SSF56601">
    <property type="entry name" value="beta-lactamase/transpeptidase-like"/>
    <property type="match status" value="1"/>
</dbReference>
<dbReference type="STRING" id="84022.CACET_c15190"/>
<reference evidence="31 32" key="1">
    <citation type="submission" date="2014-10" db="EMBL/GenBank/DDBJ databases">
        <title>Genome sequence of Clostridium aceticum DSM 1496.</title>
        <authorList>
            <person name="Poehlein A."/>
            <person name="Schiel-Bengelsdorf B."/>
            <person name="Gottschalk G."/>
            <person name="Duerre P."/>
            <person name="Daniel R."/>
        </authorList>
    </citation>
    <scope>NUCLEOTIDE SEQUENCE [LARGE SCALE GENOMIC DNA]</scope>
    <source>
        <strain evidence="31 32">DSM 1496</strain>
    </source>
</reference>
<comment type="function">
    <text evidence="1">Cell wall formation. Synthesis of cross-linked peptidoglycan from the lipid intermediates. The enzyme has a penicillin-insensitive transglycosylase N-terminal domain (formation of linear glycan strands) and a penicillin-sensitive transpeptidase C-terminal domain (cross-linking of the peptide subunits).</text>
</comment>
<protein>
    <recommendedName>
        <fullName evidence="7">Penicillin-binding protein 1A</fullName>
        <ecNumber evidence="24">2.4.99.28</ecNumber>
        <ecNumber evidence="6">3.4.16.4</ecNumber>
    </recommendedName>
</protein>
<dbReference type="EC" id="3.4.16.4" evidence="6"/>
<accession>A0A0G3W9F5</accession>
<dbReference type="Gene3D" id="1.10.3810.10">
    <property type="entry name" value="Biosynthetic peptidoglycan transglycosylase-like"/>
    <property type="match status" value="1"/>
</dbReference>
<dbReference type="Gene3D" id="3.40.710.10">
    <property type="entry name" value="DD-peptidase/beta-lactamase superfamily"/>
    <property type="match status" value="1"/>
</dbReference>
<dbReference type="InterPro" id="IPR001460">
    <property type="entry name" value="PCN-bd_Tpept"/>
</dbReference>
<dbReference type="InterPro" id="IPR036950">
    <property type="entry name" value="PBP_transglycosylase"/>
</dbReference>
<keyword evidence="16" id="KW-0735">Signal-anchor</keyword>
<dbReference type="InterPro" id="IPR023346">
    <property type="entry name" value="Lysozyme-like_dom_sf"/>
</dbReference>
<organism evidence="31 32">
    <name type="scientific">Clostridium aceticum</name>
    <dbReference type="NCBI Taxonomy" id="84022"/>
    <lineage>
        <taxon>Bacteria</taxon>
        <taxon>Bacillati</taxon>
        <taxon>Bacillota</taxon>
        <taxon>Clostridia</taxon>
        <taxon>Eubacteriales</taxon>
        <taxon>Clostridiaceae</taxon>
        <taxon>Clostridium</taxon>
    </lineage>
</organism>
<evidence type="ECO:0000313" key="32">
    <source>
        <dbReference type="Proteomes" id="UP000035704"/>
    </source>
</evidence>
<keyword evidence="10" id="KW-0645">Protease</keyword>
<feature type="region of interest" description="Disordered" evidence="27">
    <location>
        <begin position="620"/>
        <end position="640"/>
    </location>
</feature>
<comment type="pathway">
    <text evidence="26">Glycan biosynthesis.</text>
</comment>
<keyword evidence="17" id="KW-0573">Peptidoglycan synthesis</keyword>
<keyword evidence="32" id="KW-1185">Reference proteome</keyword>
<evidence type="ECO:0000256" key="17">
    <source>
        <dbReference type="ARBA" id="ARBA00022984"/>
    </source>
</evidence>
<keyword evidence="21" id="KW-0511">Multifunctional enzyme</keyword>
<dbReference type="GO" id="GO:0009002">
    <property type="term" value="F:serine-type D-Ala-D-Ala carboxypeptidase activity"/>
    <property type="evidence" value="ECO:0007669"/>
    <property type="project" value="UniProtKB-EC"/>
</dbReference>
<dbReference type="GO" id="GO:0009252">
    <property type="term" value="P:peptidoglycan biosynthetic process"/>
    <property type="evidence" value="ECO:0007669"/>
    <property type="project" value="UniProtKB-UniPathway"/>
</dbReference>
<comment type="similarity">
    <text evidence="5">In the N-terminal section; belongs to the glycosyltransferase 51 family.</text>
</comment>
<evidence type="ECO:0000256" key="25">
    <source>
        <dbReference type="ARBA" id="ARBA00049902"/>
    </source>
</evidence>
<evidence type="ECO:0000259" key="30">
    <source>
        <dbReference type="Pfam" id="PF00912"/>
    </source>
</evidence>
<evidence type="ECO:0000313" key="31">
    <source>
        <dbReference type="EMBL" id="AKL94968.1"/>
    </source>
</evidence>
<keyword evidence="8" id="KW-1003">Cell membrane</keyword>
<dbReference type="Pfam" id="PF00912">
    <property type="entry name" value="Transgly"/>
    <property type="match status" value="1"/>
</dbReference>
<evidence type="ECO:0000256" key="15">
    <source>
        <dbReference type="ARBA" id="ARBA00022960"/>
    </source>
</evidence>
<dbReference type="RefSeq" id="WP_052661250.1">
    <property type="nucleotide sequence ID" value="NZ_CP009687.1"/>
</dbReference>
<dbReference type="GO" id="GO:0008955">
    <property type="term" value="F:peptidoglycan glycosyltransferase activity"/>
    <property type="evidence" value="ECO:0007669"/>
    <property type="project" value="UniProtKB-EC"/>
</dbReference>
<evidence type="ECO:0000256" key="6">
    <source>
        <dbReference type="ARBA" id="ARBA00012448"/>
    </source>
</evidence>
<keyword evidence="14" id="KW-0378">Hydrolase</keyword>
<evidence type="ECO:0000256" key="5">
    <source>
        <dbReference type="ARBA" id="ARBA00007739"/>
    </source>
</evidence>
<feature type="domain" description="Penicillin-binding protein transpeptidase" evidence="29">
    <location>
        <begin position="392"/>
        <end position="689"/>
    </location>
</feature>
<dbReference type="SUPFAM" id="SSF53955">
    <property type="entry name" value="Lysozyme-like"/>
    <property type="match status" value="1"/>
</dbReference>
<keyword evidence="15" id="KW-0133">Cell shape</keyword>
<keyword evidence="20" id="KW-0046">Antibiotic resistance</keyword>
<dbReference type="AlphaFoldDB" id="A0A0G3W9F5"/>
<comment type="subcellular location">
    <subcellularLocation>
        <location evidence="2">Cell membrane</location>
        <topology evidence="2">Single-pass type II membrane protein</topology>
    </subcellularLocation>
</comment>
<dbReference type="KEGG" id="cace:CACET_c15190"/>
<evidence type="ECO:0000256" key="3">
    <source>
        <dbReference type="ARBA" id="ARBA00004752"/>
    </source>
</evidence>
<dbReference type="GO" id="GO:0008658">
    <property type="term" value="F:penicillin binding"/>
    <property type="evidence" value="ECO:0007669"/>
    <property type="project" value="InterPro"/>
</dbReference>
<evidence type="ECO:0000256" key="28">
    <source>
        <dbReference type="SAM" id="Phobius"/>
    </source>
</evidence>
<evidence type="ECO:0000256" key="27">
    <source>
        <dbReference type="SAM" id="MobiDB-lite"/>
    </source>
</evidence>
<evidence type="ECO:0000256" key="22">
    <source>
        <dbReference type="ARBA" id="ARBA00023316"/>
    </source>
</evidence>
<evidence type="ECO:0000259" key="29">
    <source>
        <dbReference type="Pfam" id="PF00905"/>
    </source>
</evidence>
<dbReference type="FunFam" id="1.10.3810.10:FF:000001">
    <property type="entry name" value="Penicillin-binding protein 1A"/>
    <property type="match status" value="1"/>
</dbReference>
<keyword evidence="22" id="KW-0961">Cell wall biogenesis/degradation</keyword>
<dbReference type="PANTHER" id="PTHR32282:SF33">
    <property type="entry name" value="PEPTIDOGLYCAN GLYCOSYLTRANSFERASE"/>
    <property type="match status" value="1"/>
</dbReference>
<dbReference type="EC" id="2.4.99.28" evidence="24"/>
<dbReference type="UniPathway" id="UPA00219"/>
<keyword evidence="12 31" id="KW-0808">Transferase</keyword>
<evidence type="ECO:0000256" key="13">
    <source>
        <dbReference type="ARBA" id="ARBA00022692"/>
    </source>
</evidence>
<dbReference type="NCBIfam" id="TIGR02074">
    <property type="entry name" value="PBP_1a_fam"/>
    <property type="match status" value="1"/>
</dbReference>
<feature type="compositionally biased region" description="Acidic residues" evidence="27">
    <location>
        <begin position="826"/>
        <end position="838"/>
    </location>
</feature>
<evidence type="ECO:0000256" key="14">
    <source>
        <dbReference type="ARBA" id="ARBA00022801"/>
    </source>
</evidence>
<evidence type="ECO:0000256" key="12">
    <source>
        <dbReference type="ARBA" id="ARBA00022679"/>
    </source>
</evidence>
<comment type="catalytic activity">
    <reaction evidence="23">
        <text>Preferential cleavage: (Ac)2-L-Lys-D-Ala-|-D-Ala. Also transpeptidation of peptidyl-alanyl moieties that are N-acyl substituents of D-alanine.</text>
        <dbReference type="EC" id="3.4.16.4"/>
    </reaction>
</comment>
<evidence type="ECO:0000256" key="18">
    <source>
        <dbReference type="ARBA" id="ARBA00022989"/>
    </source>
</evidence>
<dbReference type="GO" id="GO:0005886">
    <property type="term" value="C:plasma membrane"/>
    <property type="evidence" value="ECO:0007669"/>
    <property type="project" value="UniProtKB-SubCell"/>
</dbReference>
<sequence length="861" mass="95994">MSQKKQSENTTNKTTKKSKKVNKKKVFLIFITVMVLLGFIVGGAAVGIVVGIIKDADPIDATNIYDLLDESSFILDSEGQVLEKVQTTDYRSITDYSKMPPHLIDAFVAIEDERFWTHSGLDIRRIFGVLWINFRTGSRQGASTINQQLAKNLYLTHEQTITRKIQDMYYGIQLDRQLSKEQILEAYLNTIYLGSSAYGVQAASQVYFSKDVSELTIAEAALIAGVTRNPSRYSPIRTLEKHQINEDTHYVLNDSDSIYTIVFNESTIPRQRLVLSIMRRLEMITESEYQAALEEDIKANLKPNRLTADAFTSYFGDLVKDDVIKAFVKKGYSREEAMNTLYSGGLRIYSTMNTNFQRILDEEFEKQSNFVDLQGRPLLTVGEDGNVQPQAAMVIMDPTTGEIKALIGGRGISGRKIYNRALNPRQPGSSIKPIAVYTPALDLGFTAATVIDDVPVYFDRGNSTRRYPSNHNNRYNGLIPMREAIRDSSNVGAVVTIYELANNNDSRAFNIMFDYMEKMGISTVVRPENPYVAPNGRRSSDATYSTALGGMTHGVSPLEMTSAFASLANEGVYTEPITFTKITDRRGNLILENNSEKHRVVSPEASYILTDMLRTAVTSGTGSPARFDQGNNRIPVAGKTGTTTNNKDAWFVGYTPYYVGATWVGYDTPDKLPGGGGRMAGTVWKNVMQRIHQELSPKNFEAPSNIVRINVCNVSGKLPTEYCSLDPRGSRVRSEIFVRGTEPKDYCDVHVRADIHVPTGKLATEHTPPWEVESRIFIDRPVPYYPGSHGGIVPTDYAYTLPRSHYDPLEDGGSVPPFLDDSTDGLIDDDGWLDDSTEPDTSSPYDYDDLIDNSLIDSIIN</sequence>
<dbReference type="PATRIC" id="fig|84022.6.peg.1507"/>
<evidence type="ECO:0000256" key="9">
    <source>
        <dbReference type="ARBA" id="ARBA00022645"/>
    </source>
</evidence>
<dbReference type="Pfam" id="PF00905">
    <property type="entry name" value="Transpeptidase"/>
    <property type="match status" value="1"/>
</dbReference>
<evidence type="ECO:0000256" key="23">
    <source>
        <dbReference type="ARBA" id="ARBA00034000"/>
    </source>
</evidence>
<keyword evidence="18 28" id="KW-1133">Transmembrane helix</keyword>
<evidence type="ECO:0000256" key="4">
    <source>
        <dbReference type="ARBA" id="ARBA00007090"/>
    </source>
</evidence>
<evidence type="ECO:0000256" key="24">
    <source>
        <dbReference type="ARBA" id="ARBA00044770"/>
    </source>
</evidence>
<evidence type="ECO:0000256" key="20">
    <source>
        <dbReference type="ARBA" id="ARBA00023251"/>
    </source>
</evidence>
<feature type="transmembrane region" description="Helical" evidence="28">
    <location>
        <begin position="26"/>
        <end position="53"/>
    </location>
</feature>
<evidence type="ECO:0000256" key="8">
    <source>
        <dbReference type="ARBA" id="ARBA00022475"/>
    </source>
</evidence>
<evidence type="ECO:0000256" key="11">
    <source>
        <dbReference type="ARBA" id="ARBA00022676"/>
    </source>
</evidence>
<keyword evidence="9" id="KW-0121">Carboxypeptidase</keyword>
<comment type="catalytic activity">
    <reaction evidence="25">
        <text>[GlcNAc-(1-&gt;4)-Mur2Ac(oyl-L-Ala-gamma-D-Glu-L-Lys-D-Ala-D-Ala)](n)-di-trans,octa-cis-undecaprenyl diphosphate + beta-D-GlcNAc-(1-&gt;4)-Mur2Ac(oyl-L-Ala-gamma-D-Glu-L-Lys-D-Ala-D-Ala)-di-trans,octa-cis-undecaprenyl diphosphate = [GlcNAc-(1-&gt;4)-Mur2Ac(oyl-L-Ala-gamma-D-Glu-L-Lys-D-Ala-D-Ala)](n+1)-di-trans,octa-cis-undecaprenyl diphosphate + di-trans,octa-cis-undecaprenyl diphosphate + H(+)</text>
        <dbReference type="Rhea" id="RHEA:23708"/>
        <dbReference type="Rhea" id="RHEA-COMP:9602"/>
        <dbReference type="Rhea" id="RHEA-COMP:9603"/>
        <dbReference type="ChEBI" id="CHEBI:15378"/>
        <dbReference type="ChEBI" id="CHEBI:58405"/>
        <dbReference type="ChEBI" id="CHEBI:60033"/>
        <dbReference type="ChEBI" id="CHEBI:78435"/>
        <dbReference type="EC" id="2.4.99.28"/>
    </reaction>
</comment>
<name>A0A0G3W9F5_9CLOT</name>
<dbReference type="GO" id="GO:0046677">
    <property type="term" value="P:response to antibiotic"/>
    <property type="evidence" value="ECO:0007669"/>
    <property type="project" value="UniProtKB-KW"/>
</dbReference>
<feature type="domain" description="Glycosyl transferase family 51" evidence="30">
    <location>
        <begin position="79"/>
        <end position="253"/>
    </location>
</feature>
<dbReference type="OrthoDB" id="9766909at2"/>
<comment type="similarity">
    <text evidence="4">In the C-terminal section; belongs to the transpeptidase family.</text>
</comment>
<evidence type="ECO:0000256" key="7">
    <source>
        <dbReference type="ARBA" id="ARBA00018638"/>
    </source>
</evidence>
<dbReference type="Proteomes" id="UP000035704">
    <property type="component" value="Chromosome"/>
</dbReference>
<dbReference type="PANTHER" id="PTHR32282">
    <property type="entry name" value="BINDING PROTEIN TRANSPEPTIDASE, PUTATIVE-RELATED"/>
    <property type="match status" value="1"/>
</dbReference>
<dbReference type="InterPro" id="IPR001264">
    <property type="entry name" value="Glyco_trans_51"/>
</dbReference>
<evidence type="ECO:0000256" key="10">
    <source>
        <dbReference type="ARBA" id="ARBA00022670"/>
    </source>
</evidence>
<evidence type="ECO:0000256" key="26">
    <source>
        <dbReference type="ARBA" id="ARBA00060592"/>
    </source>
</evidence>
<evidence type="ECO:0000256" key="21">
    <source>
        <dbReference type="ARBA" id="ARBA00023268"/>
    </source>
</evidence>
<proteinExistence type="inferred from homology"/>
<keyword evidence="13 28" id="KW-0812">Transmembrane</keyword>
<dbReference type="InterPro" id="IPR050396">
    <property type="entry name" value="Glycosyltr_51/Transpeptidase"/>
</dbReference>
<evidence type="ECO:0000256" key="19">
    <source>
        <dbReference type="ARBA" id="ARBA00023136"/>
    </source>
</evidence>
<dbReference type="GO" id="GO:0008360">
    <property type="term" value="P:regulation of cell shape"/>
    <property type="evidence" value="ECO:0007669"/>
    <property type="project" value="UniProtKB-KW"/>
</dbReference>
<dbReference type="EMBL" id="CP009687">
    <property type="protein sequence ID" value="AKL94968.1"/>
    <property type="molecule type" value="Genomic_DNA"/>
</dbReference>
<dbReference type="InterPro" id="IPR012338">
    <property type="entry name" value="Beta-lactam/transpept-like"/>
</dbReference>
<evidence type="ECO:0000256" key="2">
    <source>
        <dbReference type="ARBA" id="ARBA00004401"/>
    </source>
</evidence>
<evidence type="ECO:0000256" key="1">
    <source>
        <dbReference type="ARBA" id="ARBA00002624"/>
    </source>
</evidence>
<feature type="region of interest" description="Disordered" evidence="27">
    <location>
        <begin position="826"/>
        <end position="848"/>
    </location>
</feature>